<dbReference type="KEGG" id="muh:HYN43_012385"/>
<name>A0A494VXQ8_9SPHI</name>
<sequence>MRTIFLLLCILSVTVTAHSQSKRFDKFVPGSFVDTTNKVYTGYVSWTLADQNIFGKGKGGCISYKENKDADFVYVSTNFMKSFTMEADTFMVIKNKDFKLNPIIKIVLSKNPEKLYSYLPYTPGGNYGNPTAAMNGLPGYSFAGGIDLNYSVFYTGPDAEHLTRVTKENFAELLSKVMADKPEVLARISNQTFDHKHIGDLVKYYKTGELPKNVK</sequence>
<gene>
    <name evidence="2" type="ORF">HYN43_012385</name>
</gene>
<dbReference type="EMBL" id="CP032869">
    <property type="protein sequence ID" value="AYL96035.1"/>
    <property type="molecule type" value="Genomic_DNA"/>
</dbReference>
<reference evidence="2 3" key="1">
    <citation type="submission" date="2018-10" db="EMBL/GenBank/DDBJ databases">
        <title>Genome sequencing of Mucilaginibacter sp. HYN0043.</title>
        <authorList>
            <person name="Kim M."/>
            <person name="Yi H."/>
        </authorList>
    </citation>
    <scope>NUCLEOTIDE SEQUENCE [LARGE SCALE GENOMIC DNA]</scope>
    <source>
        <strain evidence="2 3">HYN0043</strain>
    </source>
</reference>
<dbReference type="RefSeq" id="WP_119409642.1">
    <property type="nucleotide sequence ID" value="NZ_CP032869.1"/>
</dbReference>
<dbReference type="Proteomes" id="UP000270046">
    <property type="component" value="Chromosome"/>
</dbReference>
<protein>
    <submittedName>
        <fullName evidence="2">Uncharacterized protein</fullName>
    </submittedName>
</protein>
<feature type="signal peptide" evidence="1">
    <location>
        <begin position="1"/>
        <end position="17"/>
    </location>
</feature>
<evidence type="ECO:0000256" key="1">
    <source>
        <dbReference type="SAM" id="SignalP"/>
    </source>
</evidence>
<dbReference type="AlphaFoldDB" id="A0A494VXQ8"/>
<evidence type="ECO:0000313" key="2">
    <source>
        <dbReference type="EMBL" id="AYL96035.1"/>
    </source>
</evidence>
<feature type="chain" id="PRO_5019850122" evidence="1">
    <location>
        <begin position="18"/>
        <end position="215"/>
    </location>
</feature>
<accession>A0A494VXQ8</accession>
<evidence type="ECO:0000313" key="3">
    <source>
        <dbReference type="Proteomes" id="UP000270046"/>
    </source>
</evidence>
<keyword evidence="3" id="KW-1185">Reference proteome</keyword>
<dbReference type="OrthoDB" id="799509at2"/>
<proteinExistence type="predicted"/>
<organism evidence="2 3">
    <name type="scientific">Mucilaginibacter celer</name>
    <dbReference type="NCBI Taxonomy" id="2305508"/>
    <lineage>
        <taxon>Bacteria</taxon>
        <taxon>Pseudomonadati</taxon>
        <taxon>Bacteroidota</taxon>
        <taxon>Sphingobacteriia</taxon>
        <taxon>Sphingobacteriales</taxon>
        <taxon>Sphingobacteriaceae</taxon>
        <taxon>Mucilaginibacter</taxon>
    </lineage>
</organism>
<keyword evidence="1" id="KW-0732">Signal</keyword>